<evidence type="ECO:0000313" key="1">
    <source>
        <dbReference type="EMBL" id="MBL0744981.1"/>
    </source>
</evidence>
<sequence>MNNLLNNIRQAGTGSPLVDGGAQGSLGMYAFPYDALLNKGDESSEGWMGKRNC</sequence>
<dbReference type="RefSeq" id="WP_202015077.1">
    <property type="nucleotide sequence ID" value="NZ_JAERRB010000013.1"/>
</dbReference>
<reference evidence="1 2" key="1">
    <citation type="submission" date="2021-01" db="EMBL/GenBank/DDBJ databases">
        <title>Chryseolinea sp. Jin1 Genome sequencing and assembly.</title>
        <authorList>
            <person name="Kim I."/>
        </authorList>
    </citation>
    <scope>NUCLEOTIDE SEQUENCE [LARGE SCALE GENOMIC DNA]</scope>
    <source>
        <strain evidence="1 2">Jin1</strain>
    </source>
</reference>
<protein>
    <submittedName>
        <fullName evidence="1">Uncharacterized protein</fullName>
    </submittedName>
</protein>
<comment type="caution">
    <text evidence="1">The sequence shown here is derived from an EMBL/GenBank/DDBJ whole genome shotgun (WGS) entry which is preliminary data.</text>
</comment>
<organism evidence="1 2">
    <name type="scientific">Chryseolinea lacunae</name>
    <dbReference type="NCBI Taxonomy" id="2801331"/>
    <lineage>
        <taxon>Bacteria</taxon>
        <taxon>Pseudomonadati</taxon>
        <taxon>Bacteroidota</taxon>
        <taxon>Cytophagia</taxon>
        <taxon>Cytophagales</taxon>
        <taxon>Fulvivirgaceae</taxon>
        <taxon>Chryseolinea</taxon>
    </lineage>
</organism>
<evidence type="ECO:0000313" key="2">
    <source>
        <dbReference type="Proteomes" id="UP000613030"/>
    </source>
</evidence>
<dbReference type="EMBL" id="JAERRB010000013">
    <property type="protein sequence ID" value="MBL0744981.1"/>
    <property type="molecule type" value="Genomic_DNA"/>
</dbReference>
<accession>A0ABS1L355</accession>
<dbReference type="Proteomes" id="UP000613030">
    <property type="component" value="Unassembled WGS sequence"/>
</dbReference>
<proteinExistence type="predicted"/>
<gene>
    <name evidence="1" type="ORF">JI741_27370</name>
</gene>
<keyword evidence="2" id="KW-1185">Reference proteome</keyword>
<name>A0ABS1L355_9BACT</name>